<feature type="domain" description="YetF-like N-terminal transmembrane" evidence="9">
    <location>
        <begin position="4"/>
        <end position="77"/>
    </location>
</feature>
<dbReference type="InterPro" id="IPR048454">
    <property type="entry name" value="YetF_N"/>
</dbReference>
<keyword evidence="3" id="KW-1003">Cell membrane</keyword>
<comment type="subcellular location">
    <subcellularLocation>
        <location evidence="1">Cell membrane</location>
        <topology evidence="1">Multi-pass membrane protein</topology>
    </subcellularLocation>
</comment>
<evidence type="ECO:0000259" key="9">
    <source>
        <dbReference type="Pfam" id="PF20730"/>
    </source>
</evidence>
<keyword evidence="4 7" id="KW-0812">Transmembrane</keyword>
<name>A0ABU8HB88_9BACI</name>
<reference evidence="10 11" key="1">
    <citation type="journal article" date="2018" name="J. Microbiol.">
        <title>Bacillus spongiae sp. nov., isolated from sponge of Jeju Island.</title>
        <authorList>
            <person name="Lee G.E."/>
            <person name="Im W.T."/>
            <person name="Park J.S."/>
        </authorList>
    </citation>
    <scope>NUCLEOTIDE SEQUENCE [LARGE SCALE GENOMIC DNA]</scope>
    <source>
        <strain evidence="10 11">135PIL107-10</strain>
    </source>
</reference>
<comment type="similarity">
    <text evidence="2">Belongs to the UPF0702 family.</text>
</comment>
<keyword evidence="11" id="KW-1185">Reference proteome</keyword>
<keyword evidence="6 7" id="KW-0472">Membrane</keyword>
<evidence type="ECO:0000313" key="10">
    <source>
        <dbReference type="EMBL" id="MEI5906557.1"/>
    </source>
</evidence>
<protein>
    <submittedName>
        <fullName evidence="10">DUF421 domain-containing protein</fullName>
    </submittedName>
</protein>
<comment type="caution">
    <text evidence="10">The sequence shown here is derived from an EMBL/GenBank/DDBJ whole genome shotgun (WGS) entry which is preliminary data.</text>
</comment>
<evidence type="ECO:0000256" key="3">
    <source>
        <dbReference type="ARBA" id="ARBA00022475"/>
    </source>
</evidence>
<dbReference type="Pfam" id="PF04239">
    <property type="entry name" value="DUF421"/>
    <property type="match status" value="1"/>
</dbReference>
<evidence type="ECO:0000256" key="1">
    <source>
        <dbReference type="ARBA" id="ARBA00004651"/>
    </source>
</evidence>
<gene>
    <name evidence="10" type="ORF">WAK64_05735</name>
</gene>
<evidence type="ECO:0000256" key="2">
    <source>
        <dbReference type="ARBA" id="ARBA00006448"/>
    </source>
</evidence>
<feature type="domain" description="YetF C-terminal" evidence="8">
    <location>
        <begin position="82"/>
        <end position="213"/>
    </location>
</feature>
<evidence type="ECO:0000313" key="11">
    <source>
        <dbReference type="Proteomes" id="UP001312865"/>
    </source>
</evidence>
<dbReference type="PANTHER" id="PTHR34582">
    <property type="entry name" value="UPF0702 TRANSMEMBRANE PROTEIN YCAP"/>
    <property type="match status" value="1"/>
</dbReference>
<dbReference type="PANTHER" id="PTHR34582:SF7">
    <property type="entry name" value="UPF0702 TRANSMEMBRANE PROTEIN YDFS"/>
    <property type="match status" value="1"/>
</dbReference>
<keyword evidence="5 7" id="KW-1133">Transmembrane helix</keyword>
<accession>A0ABU8HB88</accession>
<evidence type="ECO:0000256" key="6">
    <source>
        <dbReference type="ARBA" id="ARBA00023136"/>
    </source>
</evidence>
<dbReference type="EMBL" id="JBBAXC010000003">
    <property type="protein sequence ID" value="MEI5906557.1"/>
    <property type="molecule type" value="Genomic_DNA"/>
</dbReference>
<dbReference type="Pfam" id="PF20730">
    <property type="entry name" value="YetF_N"/>
    <property type="match status" value="1"/>
</dbReference>
<dbReference type="InterPro" id="IPR023090">
    <property type="entry name" value="UPF0702_alpha/beta_dom_sf"/>
</dbReference>
<feature type="transmembrane region" description="Helical" evidence="7">
    <location>
        <begin position="7"/>
        <end position="26"/>
    </location>
</feature>
<dbReference type="InterPro" id="IPR007353">
    <property type="entry name" value="DUF421"/>
</dbReference>
<organism evidence="10 11">
    <name type="scientific">Bacillus spongiae</name>
    <dbReference type="NCBI Taxonomy" id="2683610"/>
    <lineage>
        <taxon>Bacteria</taxon>
        <taxon>Bacillati</taxon>
        <taxon>Bacillota</taxon>
        <taxon>Bacilli</taxon>
        <taxon>Bacillales</taxon>
        <taxon>Bacillaceae</taxon>
        <taxon>Bacillus</taxon>
    </lineage>
</organism>
<evidence type="ECO:0000256" key="7">
    <source>
        <dbReference type="SAM" id="Phobius"/>
    </source>
</evidence>
<proteinExistence type="inferred from homology"/>
<dbReference type="Proteomes" id="UP001312865">
    <property type="component" value="Unassembled WGS sequence"/>
</dbReference>
<feature type="transmembrane region" description="Helical" evidence="7">
    <location>
        <begin position="59"/>
        <end position="79"/>
    </location>
</feature>
<evidence type="ECO:0000256" key="5">
    <source>
        <dbReference type="ARBA" id="ARBA00022989"/>
    </source>
</evidence>
<dbReference type="RefSeq" id="WP_336585984.1">
    <property type="nucleotide sequence ID" value="NZ_JBBAXC010000003.1"/>
</dbReference>
<evidence type="ECO:0000256" key="4">
    <source>
        <dbReference type="ARBA" id="ARBA00022692"/>
    </source>
</evidence>
<sequence length="231" mass="26386">MPGYFEVILRSTFIILGLFVITKLLGKKQLSKLSFFEYITGITVGDIAGSLSMERELNLLEGIISLLIWSLVPLLVSIFGMHSSKFRHIVEGTPTVFIDEGEINEDALRKEKYTVDELLEQLRKKNIFRVEDVSFASLDTNGDLSVLVKREKQPLLFEDLFEFQSISTPPQAVISDGIVDEKTLEKVGYSLDWLEKELKKRSLSIKDIFLAQLDKEGTLTFDLFDWKDKQV</sequence>
<evidence type="ECO:0000259" key="8">
    <source>
        <dbReference type="Pfam" id="PF04239"/>
    </source>
</evidence>
<dbReference type="Gene3D" id="3.30.240.20">
    <property type="entry name" value="bsu07140 like domains"/>
    <property type="match status" value="2"/>
</dbReference>